<dbReference type="PROSITE" id="PS50048">
    <property type="entry name" value="ZN2_CY6_FUNGAL_2"/>
    <property type="match status" value="1"/>
</dbReference>
<dbReference type="GO" id="GO:0003677">
    <property type="term" value="F:DNA binding"/>
    <property type="evidence" value="ECO:0007669"/>
    <property type="project" value="UniProtKB-KW"/>
</dbReference>
<gene>
    <name evidence="3" type="ORF">LEL_06786</name>
</gene>
<dbReference type="AlphaFoldDB" id="A0A162K2S8"/>
<dbReference type="Pfam" id="PF00172">
    <property type="entry name" value="Zn_clus"/>
    <property type="match status" value="1"/>
</dbReference>
<dbReference type="Gene3D" id="4.10.240.10">
    <property type="entry name" value="Zn(2)-C6 fungal-type DNA-binding domain"/>
    <property type="match status" value="1"/>
</dbReference>
<dbReference type="InterPro" id="IPR053178">
    <property type="entry name" value="Osmoadaptation_assoc"/>
</dbReference>
<accession>A0A162K2S8</accession>
<dbReference type="OrthoDB" id="2154091at2759"/>
<comment type="caution">
    <text evidence="3">The sequence shown here is derived from an EMBL/GenBank/DDBJ whole genome shotgun (WGS) entry which is preliminary data.</text>
</comment>
<dbReference type="EMBL" id="AZHF01000004">
    <property type="protein sequence ID" value="OAA77102.1"/>
    <property type="molecule type" value="Genomic_DNA"/>
</dbReference>
<dbReference type="Proteomes" id="UP000076881">
    <property type="component" value="Unassembled WGS sequence"/>
</dbReference>
<name>A0A162K2S8_CORDF</name>
<dbReference type="InterPro" id="IPR001138">
    <property type="entry name" value="Zn2Cys6_DnaBD"/>
</dbReference>
<dbReference type="GO" id="GO:0000981">
    <property type="term" value="F:DNA-binding transcription factor activity, RNA polymerase II-specific"/>
    <property type="evidence" value="ECO:0007669"/>
    <property type="project" value="InterPro"/>
</dbReference>
<keyword evidence="3" id="KW-0238">DNA-binding</keyword>
<keyword evidence="4" id="KW-1185">Reference proteome</keyword>
<proteinExistence type="predicted"/>
<dbReference type="SUPFAM" id="SSF57701">
    <property type="entry name" value="Zn2/Cys6 DNA-binding domain"/>
    <property type="match status" value="1"/>
</dbReference>
<dbReference type="GO" id="GO:0008270">
    <property type="term" value="F:zinc ion binding"/>
    <property type="evidence" value="ECO:0007669"/>
    <property type="project" value="InterPro"/>
</dbReference>
<protein>
    <submittedName>
        <fullName evidence="3">Zn(2)-C6 fungal-type DNA-binding domain protein</fullName>
    </submittedName>
</protein>
<dbReference type="CDD" id="cd00067">
    <property type="entry name" value="GAL4"/>
    <property type="match status" value="1"/>
</dbReference>
<sequence>MNTKRDHGLAFRVVLPRAGRIADASPLVTAAPRPMRPSPARTARCDNCRRKKIKCDNKLPRCTKCVMSNLDCQPFKKEFQFVFSGEVEHAGTSKRSQPVGSVSGSHTGGQHVVPSNPFVAPSIHRIAILDRYYSFTLPLDRKDWGYQLEFFVSALGNRNLSTISVAVASSFCSSVTNDANLQAAGLKAYVKAVSDMRSKAVSFKQNWGQLLMASVTLFLYEVCASSSSS</sequence>
<dbReference type="InterPro" id="IPR036864">
    <property type="entry name" value="Zn2-C6_fun-type_DNA-bd_sf"/>
</dbReference>
<dbReference type="PANTHER" id="PTHR38111">
    <property type="entry name" value="ZN(2)-C6 FUNGAL-TYPE DOMAIN-CONTAINING PROTEIN-RELATED"/>
    <property type="match status" value="1"/>
</dbReference>
<reference evidence="3 4" key="1">
    <citation type="journal article" date="2016" name="Genome Biol. Evol.">
        <title>Divergent and convergent evolution of fungal pathogenicity.</title>
        <authorList>
            <person name="Shang Y."/>
            <person name="Xiao G."/>
            <person name="Zheng P."/>
            <person name="Cen K."/>
            <person name="Zhan S."/>
            <person name="Wang C."/>
        </authorList>
    </citation>
    <scope>NUCLEOTIDE SEQUENCE [LARGE SCALE GENOMIC DNA]</scope>
    <source>
        <strain evidence="3 4">RCEF 1005</strain>
    </source>
</reference>
<evidence type="ECO:0000256" key="1">
    <source>
        <dbReference type="ARBA" id="ARBA00023242"/>
    </source>
</evidence>
<feature type="domain" description="Zn(2)-C6 fungal-type" evidence="2">
    <location>
        <begin position="44"/>
        <end position="72"/>
    </location>
</feature>
<evidence type="ECO:0000313" key="4">
    <source>
        <dbReference type="Proteomes" id="UP000076881"/>
    </source>
</evidence>
<evidence type="ECO:0000313" key="3">
    <source>
        <dbReference type="EMBL" id="OAA77102.1"/>
    </source>
</evidence>
<organism evidence="3 4">
    <name type="scientific">Akanthomyces lecanii RCEF 1005</name>
    <dbReference type="NCBI Taxonomy" id="1081108"/>
    <lineage>
        <taxon>Eukaryota</taxon>
        <taxon>Fungi</taxon>
        <taxon>Dikarya</taxon>
        <taxon>Ascomycota</taxon>
        <taxon>Pezizomycotina</taxon>
        <taxon>Sordariomycetes</taxon>
        <taxon>Hypocreomycetidae</taxon>
        <taxon>Hypocreales</taxon>
        <taxon>Cordycipitaceae</taxon>
        <taxon>Akanthomyces</taxon>
        <taxon>Cordyceps confragosa</taxon>
    </lineage>
</organism>
<keyword evidence="1" id="KW-0539">Nucleus</keyword>
<dbReference type="PANTHER" id="PTHR38111:SF9">
    <property type="entry name" value="ZN(2)-C6 FUNGAL-TYPE DOMAIN-CONTAINING PROTEIN"/>
    <property type="match status" value="1"/>
</dbReference>
<dbReference type="SMART" id="SM00066">
    <property type="entry name" value="GAL4"/>
    <property type="match status" value="1"/>
</dbReference>
<evidence type="ECO:0000259" key="2">
    <source>
        <dbReference type="PROSITE" id="PS50048"/>
    </source>
</evidence>